<name>X0ZNM4_9ZZZZ</name>
<comment type="caution">
    <text evidence="1">The sequence shown here is derived from an EMBL/GenBank/DDBJ whole genome shotgun (WGS) entry which is preliminary data.</text>
</comment>
<evidence type="ECO:0000313" key="1">
    <source>
        <dbReference type="EMBL" id="GAG49806.1"/>
    </source>
</evidence>
<organism evidence="1">
    <name type="scientific">marine sediment metagenome</name>
    <dbReference type="NCBI Taxonomy" id="412755"/>
    <lineage>
        <taxon>unclassified sequences</taxon>
        <taxon>metagenomes</taxon>
        <taxon>ecological metagenomes</taxon>
    </lineage>
</organism>
<reference evidence="1" key="1">
    <citation type="journal article" date="2014" name="Front. Microbiol.">
        <title>High frequency of phylogenetically diverse reductive dehalogenase-homologous genes in deep subseafloor sedimentary metagenomes.</title>
        <authorList>
            <person name="Kawai M."/>
            <person name="Futagami T."/>
            <person name="Toyoda A."/>
            <person name="Takaki Y."/>
            <person name="Nishi S."/>
            <person name="Hori S."/>
            <person name="Arai W."/>
            <person name="Tsubouchi T."/>
            <person name="Morono Y."/>
            <person name="Uchiyama I."/>
            <person name="Ito T."/>
            <person name="Fujiyama A."/>
            <person name="Inagaki F."/>
            <person name="Takami H."/>
        </authorList>
    </citation>
    <scope>NUCLEOTIDE SEQUENCE</scope>
    <source>
        <strain evidence="1">Expedition CK06-06</strain>
    </source>
</reference>
<gene>
    <name evidence="1" type="ORF">S01H1_75498</name>
</gene>
<accession>X0ZNM4</accession>
<dbReference type="EMBL" id="BARS01050593">
    <property type="protein sequence ID" value="GAG49806.1"/>
    <property type="molecule type" value="Genomic_DNA"/>
</dbReference>
<protein>
    <submittedName>
        <fullName evidence="1">Uncharacterized protein</fullName>
    </submittedName>
</protein>
<dbReference type="AlphaFoldDB" id="X0ZNM4"/>
<proteinExistence type="predicted"/>
<feature type="non-terminal residue" evidence="1">
    <location>
        <position position="71"/>
    </location>
</feature>
<sequence length="71" mass="7188">MTRKDSVLSVNKSRTILASLTKVANDLVDVAAAPAPEQSGAGSAGPQEVVDALEVVIDEIASISEAIPAEA</sequence>